<keyword evidence="1" id="KW-0378">Hydrolase</keyword>
<name>A0ABS5PL82_9FIRM</name>
<dbReference type="PANTHER" id="PTHR43434:SF20">
    <property type="entry name" value="5'-NUCLEOTIDASE"/>
    <property type="match status" value="1"/>
</dbReference>
<accession>A0ABS5PL82</accession>
<dbReference type="SUPFAM" id="SSF56784">
    <property type="entry name" value="HAD-like"/>
    <property type="match status" value="1"/>
</dbReference>
<dbReference type="InterPro" id="IPR006439">
    <property type="entry name" value="HAD-SF_hydro_IA"/>
</dbReference>
<dbReference type="EMBL" id="JAHBCL010000006">
    <property type="protein sequence ID" value="MBS7525935.1"/>
    <property type="molecule type" value="Genomic_DNA"/>
</dbReference>
<comment type="caution">
    <text evidence="1">The sequence shown here is derived from an EMBL/GenBank/DDBJ whole genome shotgun (WGS) entry which is preliminary data.</text>
</comment>
<keyword evidence="2" id="KW-1185">Reference proteome</keyword>
<reference evidence="1 2" key="1">
    <citation type="submission" date="2021-05" db="EMBL/GenBank/DDBJ databases">
        <title>Fusibacter ferrireducens sp. nov., an anaerobic, sulfur- and Fe-reducing bacterium isolated from the mangrove sediment.</title>
        <authorList>
            <person name="Qiu D."/>
        </authorList>
    </citation>
    <scope>NUCLEOTIDE SEQUENCE [LARGE SCALE GENOMIC DNA]</scope>
    <source>
        <strain evidence="1 2">DSM 12116</strain>
    </source>
</reference>
<protein>
    <submittedName>
        <fullName evidence="1">HAD family hydrolase</fullName>
    </submittedName>
</protein>
<dbReference type="InterPro" id="IPR023198">
    <property type="entry name" value="PGP-like_dom2"/>
</dbReference>
<dbReference type="InterPro" id="IPR041492">
    <property type="entry name" value="HAD_2"/>
</dbReference>
<dbReference type="GO" id="GO:0016787">
    <property type="term" value="F:hydrolase activity"/>
    <property type="evidence" value="ECO:0007669"/>
    <property type="project" value="UniProtKB-KW"/>
</dbReference>
<dbReference type="Gene3D" id="1.10.150.240">
    <property type="entry name" value="Putative phosphatase, domain 2"/>
    <property type="match status" value="1"/>
</dbReference>
<dbReference type="PANTHER" id="PTHR43434">
    <property type="entry name" value="PHOSPHOGLYCOLATE PHOSPHATASE"/>
    <property type="match status" value="1"/>
</dbReference>
<dbReference type="InterPro" id="IPR036412">
    <property type="entry name" value="HAD-like_sf"/>
</dbReference>
<dbReference type="Proteomes" id="UP000746471">
    <property type="component" value="Unassembled WGS sequence"/>
</dbReference>
<dbReference type="SFLD" id="SFLDS00003">
    <property type="entry name" value="Haloacid_Dehalogenase"/>
    <property type="match status" value="1"/>
</dbReference>
<dbReference type="SFLD" id="SFLDG01135">
    <property type="entry name" value="C1.5.6:_HAD__Beta-PGM__Phospha"/>
    <property type="match status" value="1"/>
</dbReference>
<dbReference type="RefSeq" id="WP_213235721.1">
    <property type="nucleotide sequence ID" value="NZ_JAHBCL010000006.1"/>
</dbReference>
<evidence type="ECO:0000313" key="1">
    <source>
        <dbReference type="EMBL" id="MBS7525935.1"/>
    </source>
</evidence>
<dbReference type="InterPro" id="IPR023214">
    <property type="entry name" value="HAD_sf"/>
</dbReference>
<dbReference type="Pfam" id="PF13419">
    <property type="entry name" value="HAD_2"/>
    <property type="match status" value="1"/>
</dbReference>
<organism evidence="1 2">
    <name type="scientific">Fusibacter paucivorans</name>
    <dbReference type="NCBI Taxonomy" id="76009"/>
    <lineage>
        <taxon>Bacteria</taxon>
        <taxon>Bacillati</taxon>
        <taxon>Bacillota</taxon>
        <taxon>Clostridia</taxon>
        <taxon>Eubacteriales</taxon>
        <taxon>Eubacteriales Family XII. Incertae Sedis</taxon>
        <taxon>Fusibacter</taxon>
    </lineage>
</organism>
<dbReference type="NCBIfam" id="TIGR01549">
    <property type="entry name" value="HAD-SF-IA-v1"/>
    <property type="match status" value="1"/>
</dbReference>
<evidence type="ECO:0000313" key="2">
    <source>
        <dbReference type="Proteomes" id="UP000746471"/>
    </source>
</evidence>
<sequence length="215" mass="24128">MQYILFDLDGTLTDPKAGITKSVAYALKRMIDTDVDPETLTHFIGPPLKESFMTFYGMTESEALQAIEHYRTYFKDSGMLDNFAYEGIEQLLERLKKTGKVLAVATSKPTPFAERILEHFNLAQYFEVIVGSNLDGTRTHKDEVVEATLQLLRCDDREQAVMVGDREHDVIGARKAGLKCVGVTYGYGGYEELNTAGAAWIVEDLNALERLLTKM</sequence>
<dbReference type="SFLD" id="SFLDG01129">
    <property type="entry name" value="C1.5:_HAD__Beta-PGM__Phosphata"/>
    <property type="match status" value="1"/>
</dbReference>
<dbReference type="CDD" id="cd04302">
    <property type="entry name" value="HAD_5NT"/>
    <property type="match status" value="1"/>
</dbReference>
<dbReference type="InterPro" id="IPR050155">
    <property type="entry name" value="HAD-like_hydrolase_sf"/>
</dbReference>
<gene>
    <name evidence="1" type="ORF">KHM83_04490</name>
</gene>
<dbReference type="Gene3D" id="3.40.50.1000">
    <property type="entry name" value="HAD superfamily/HAD-like"/>
    <property type="match status" value="1"/>
</dbReference>
<proteinExistence type="predicted"/>